<dbReference type="Proteomes" id="UP001240150">
    <property type="component" value="Chromosome"/>
</dbReference>
<evidence type="ECO:0000313" key="3">
    <source>
        <dbReference type="Proteomes" id="UP001240150"/>
    </source>
</evidence>
<reference evidence="2 3" key="1">
    <citation type="submission" date="2023-06" db="EMBL/GenBank/DDBJ databases">
        <authorList>
            <person name="Yushchuk O."/>
            <person name="Binda E."/>
            <person name="Ruckert-Reed C."/>
            <person name="Fedorenko V."/>
            <person name="Kalinowski J."/>
            <person name="Marinelli F."/>
        </authorList>
    </citation>
    <scope>NUCLEOTIDE SEQUENCE [LARGE SCALE GENOMIC DNA]</scope>
    <source>
        <strain evidence="2 3">NRRL 3884</strain>
    </source>
</reference>
<gene>
    <name evidence="2" type="ORF">ACTOB_007886</name>
</gene>
<sequence length="161" mass="17065">MGITSDPKGRGITVTIKYGKGYEESWVVFHGLAAEIREDIVDYFGLPRENVVNLTLSDLVVNATGVAHGVGNIAAGLGGMVIASAEREPAPATPAGSDAWERAASQPAPEPPAVNPLLALIEQAPDVRSLERLWLENQDAFADPAIMTAWKARGRALSQAH</sequence>
<proteinExistence type="predicted"/>
<evidence type="ECO:0000313" key="2">
    <source>
        <dbReference type="EMBL" id="WIM95756.1"/>
    </source>
</evidence>
<feature type="region of interest" description="Disordered" evidence="1">
    <location>
        <begin position="88"/>
        <end position="108"/>
    </location>
</feature>
<dbReference type="EMBL" id="CP126980">
    <property type="protein sequence ID" value="WIM95756.1"/>
    <property type="molecule type" value="Genomic_DNA"/>
</dbReference>
<organism evidence="2 3">
    <name type="scientific">Actinoplanes oblitus</name>
    <dbReference type="NCBI Taxonomy" id="3040509"/>
    <lineage>
        <taxon>Bacteria</taxon>
        <taxon>Bacillati</taxon>
        <taxon>Actinomycetota</taxon>
        <taxon>Actinomycetes</taxon>
        <taxon>Micromonosporales</taxon>
        <taxon>Micromonosporaceae</taxon>
        <taxon>Actinoplanes</taxon>
    </lineage>
</organism>
<keyword evidence="3" id="KW-1185">Reference proteome</keyword>
<accession>A0ABY8WD04</accession>
<protein>
    <submittedName>
        <fullName evidence="2">Uncharacterized protein</fullName>
    </submittedName>
</protein>
<evidence type="ECO:0000256" key="1">
    <source>
        <dbReference type="SAM" id="MobiDB-lite"/>
    </source>
</evidence>
<name>A0ABY8WD04_9ACTN</name>
<dbReference type="RefSeq" id="WP_284917068.1">
    <property type="nucleotide sequence ID" value="NZ_CP126980.1"/>
</dbReference>